<evidence type="ECO:0000256" key="3">
    <source>
        <dbReference type="ARBA" id="ARBA00022490"/>
    </source>
</evidence>
<reference evidence="9 10" key="1">
    <citation type="journal article" date="2024" name="BMC Genomics">
        <title>De novo assembly and annotation of Popillia japonica's genome with initial clues to its potential as an invasive pest.</title>
        <authorList>
            <person name="Cucini C."/>
            <person name="Boschi S."/>
            <person name="Funari R."/>
            <person name="Cardaioli E."/>
            <person name="Iannotti N."/>
            <person name="Marturano G."/>
            <person name="Paoli F."/>
            <person name="Bruttini M."/>
            <person name="Carapelli A."/>
            <person name="Frati F."/>
            <person name="Nardi F."/>
        </authorList>
    </citation>
    <scope>NUCLEOTIDE SEQUENCE [LARGE SCALE GENOMIC DNA]</scope>
    <source>
        <strain evidence="9">DMR45628</strain>
    </source>
</reference>
<evidence type="ECO:0000256" key="2">
    <source>
        <dbReference type="ARBA" id="ARBA00004300"/>
    </source>
</evidence>
<feature type="coiled-coil region" evidence="8">
    <location>
        <begin position="612"/>
        <end position="646"/>
    </location>
</feature>
<feature type="coiled-coil region" evidence="8">
    <location>
        <begin position="1443"/>
        <end position="1480"/>
    </location>
</feature>
<keyword evidence="7" id="KW-0966">Cell projection</keyword>
<dbReference type="Proteomes" id="UP001458880">
    <property type="component" value="Unassembled WGS sequence"/>
</dbReference>
<dbReference type="GO" id="GO:0034451">
    <property type="term" value="C:centriolar satellite"/>
    <property type="evidence" value="ECO:0007669"/>
    <property type="project" value="TreeGrafter"/>
</dbReference>
<dbReference type="GO" id="GO:0035869">
    <property type="term" value="C:ciliary transition zone"/>
    <property type="evidence" value="ECO:0007669"/>
    <property type="project" value="TreeGrafter"/>
</dbReference>
<evidence type="ECO:0000256" key="1">
    <source>
        <dbReference type="ARBA" id="ARBA00004120"/>
    </source>
</evidence>
<accession>A0AAW1I8A8</accession>
<evidence type="ECO:0000313" key="9">
    <source>
        <dbReference type="EMBL" id="KAK9685121.1"/>
    </source>
</evidence>
<proteinExistence type="predicted"/>
<feature type="coiled-coil region" evidence="8">
    <location>
        <begin position="946"/>
        <end position="973"/>
    </location>
</feature>
<dbReference type="EMBL" id="JASPKY010000807">
    <property type="protein sequence ID" value="KAK9685121.1"/>
    <property type="molecule type" value="Genomic_DNA"/>
</dbReference>
<feature type="coiled-coil region" evidence="8">
    <location>
        <begin position="503"/>
        <end position="530"/>
    </location>
</feature>
<dbReference type="PANTHER" id="PTHR18879:SF20">
    <property type="entry name" value="CENTROSOMAL PROTEIN OF 290 KDA"/>
    <property type="match status" value="1"/>
</dbReference>
<dbReference type="InterPro" id="IPR026201">
    <property type="entry name" value="Cep290"/>
</dbReference>
<comment type="caution">
    <text evidence="9">The sequence shown here is derived from an EMBL/GenBank/DDBJ whole genome shotgun (WGS) entry which is preliminary data.</text>
</comment>
<dbReference type="GO" id="GO:1905349">
    <property type="term" value="P:ciliary transition zone assembly"/>
    <property type="evidence" value="ECO:0007669"/>
    <property type="project" value="TreeGrafter"/>
</dbReference>
<feature type="coiled-coil region" evidence="8">
    <location>
        <begin position="1011"/>
        <end position="1038"/>
    </location>
</feature>
<feature type="coiled-coil region" evidence="8">
    <location>
        <begin position="93"/>
        <end position="414"/>
    </location>
</feature>
<dbReference type="GO" id="GO:1905515">
    <property type="term" value="P:non-motile cilium assembly"/>
    <property type="evidence" value="ECO:0007669"/>
    <property type="project" value="TreeGrafter"/>
</dbReference>
<keyword evidence="3" id="KW-0963">Cytoplasm</keyword>
<feature type="coiled-coil region" evidence="8">
    <location>
        <begin position="789"/>
        <end position="841"/>
    </location>
</feature>
<feature type="coiled-coil region" evidence="8">
    <location>
        <begin position="1334"/>
        <end position="1368"/>
    </location>
</feature>
<feature type="coiled-coil region" evidence="8">
    <location>
        <begin position="1591"/>
        <end position="1846"/>
    </location>
</feature>
<sequence length="1869" mass="219055">MDWKHIFRLKPENLTEEDKNELLNTIAWHDLDMENLDMQKSLVLLKICQQIMRYKSEQVEALIAELDEVATRQGEEQLRKQEMEYDNRSVKSKKSSSYEMDELEEKYRELKIRFKKYRELKIRFKTQVRNNDKQKKELDKLNDRIKVLEKERIHLQNEVQSLQQDDTQSDLSETVKEQHRELIDNLHNKNRQISNLLNEIETIENENIVLKETLSKTRDKLAEATTQINKFSEEQLANKIKRDEYNETINALEHEKESLKAEVYDLSEEKKSYKKQLNEFALEIDGRVDEWKKILDEKNEEIKRLKLLKQNSTRSKCSSINEDNYEPAGQIAALNKIISEREDTIHELQKQLEVGATEMLETTNVLNKLSDERDENVSQINELKQLLKELKGQLKQNNSRCQEQQEQVVFLENLSAKKDKELKEFLDKLKEDGQIELSDLIAKLHTIKTQKRYKEKQISDLIRLNNDLQESMLQIGRENAEMRSKLGLTDEDVVCIAGTLAKEKKQKKLLHELQKKMNTLEEENLSLRLEIQNCDSSHETKERKEPIETNINEDAHKAVVDENEALRKGLHEILASLQTRSDKGLREIKSETLEQLLRALDVKHISGWYHPAMRLQAELHALQGSNVELREQLKMARAQLHNVNTNTDHKQTISVPINQLTEPVINSSSNFDVISNLNAHLMQVIKENEVITQKNLSLSHNLEKYQNNLRLIEQQMVLLYQQYSTEKEDWSKAKETYSKTASEITETVDILENKLKEISKYVDNGKDEQAKLKQVSEMSGTIIILNRKSLHLENENTKLIAELKAVKQDLLDAEIAVKKKVNDLKIENSSLLKTIEVLKNEVSNTINLSEHKKLLNDYDNLTLKHRSLLNNLTEICTQNNNEAILLKGSIDLLKNEKEELYTKLKDVVSKLNTFEVATYEVDKAVETLSKKLSQIEVNEITEKQRANHMTNLYELVKEQLKKSEERYKEFENYNKDLMYRNLSFQECLKEFQDKVINEIDFFDYSAIQNKCGKLLEENANLVKNIESLQGQLEVLQKLVNTQKLWSSSHEYEFLSLKHQILDLQASTDDKAVISRLSSDVVHARLQEADVQKKIESILDQYKKLEEEYCGYKNSSETECNKLNDRIKMLTEKNDVLQHIIRQQRQQYFGFVPMTSERRFVDNLIKIYKDKSDSFLSFQKADEHRYESEVIKEQLREQLKLVEELKVTKKTDDKITKWYNEKSQLQLQELRQRRRSEFVETQLRQALDRINEQDQLMSKLEEELLQACRSSDFSISSDVQSVKLHRNGADVQKTDNVECKVKICKSEETQTLFDASLKPDKDVDDDGMKKLHSELVDAQKQISLKDEAIEQLKSKQIELEMNMSMFKKQLGDKQSQITFYEKHILELQNKKELPAQETKITHDTDITGNEEYIALKATVTTLQTSLAEKEASLLKFQSLLKQDRDEHSLAAARMQEELKRLQNVLLTHQQAYKELKESQNETTTNKSAVEQYIKQVHTLENHTAELHTTIASLESQLQTSREECVRWRALSNDRLQSMEKLRLELETMHRNEVCIYKDECEKWRQEVLSLKTLLIKHTDNTNDKVNNVQKILKERDDRIHELMIQLRQARAETRRKQESVEIPKVQELETELDQVTKELETLRKRHDQLLNREKSARDEIRTLKSQLIKRPTSAARSDKSDNAVKEQLQRKVFTLEKEIDELKENLKEQLIINEQHRIKVNEDFEKWNKQKYWQQTAEKLKTKLKEKNEELEKVQQTCSGYRILIERLEREKHALESKNKALRGGTANVNAMKLEVLEIENAKLQAELEAITVKLEMQQHHSGGLGAAMLQDKLEGQERKIAILELAAKVSFFLICGYLLEFNPNSGLWR</sequence>
<evidence type="ECO:0000256" key="8">
    <source>
        <dbReference type="SAM" id="Coils"/>
    </source>
</evidence>
<dbReference type="GO" id="GO:0097711">
    <property type="term" value="P:ciliary basal body-plasma membrane docking"/>
    <property type="evidence" value="ECO:0007669"/>
    <property type="project" value="TreeGrafter"/>
</dbReference>
<dbReference type="PANTHER" id="PTHR18879">
    <property type="entry name" value="CENTROSOMAL PROTEIN OF 290 KDA"/>
    <property type="match status" value="1"/>
</dbReference>
<feature type="coiled-coil region" evidence="8">
    <location>
        <begin position="1087"/>
        <end position="1146"/>
    </location>
</feature>
<evidence type="ECO:0000313" key="10">
    <source>
        <dbReference type="Proteomes" id="UP001458880"/>
    </source>
</evidence>
<organism evidence="9 10">
    <name type="scientific">Popillia japonica</name>
    <name type="common">Japanese beetle</name>
    <dbReference type="NCBI Taxonomy" id="7064"/>
    <lineage>
        <taxon>Eukaryota</taxon>
        <taxon>Metazoa</taxon>
        <taxon>Ecdysozoa</taxon>
        <taxon>Arthropoda</taxon>
        <taxon>Hexapoda</taxon>
        <taxon>Insecta</taxon>
        <taxon>Pterygota</taxon>
        <taxon>Neoptera</taxon>
        <taxon>Endopterygota</taxon>
        <taxon>Coleoptera</taxon>
        <taxon>Polyphaga</taxon>
        <taxon>Scarabaeiformia</taxon>
        <taxon>Scarabaeidae</taxon>
        <taxon>Rutelinae</taxon>
        <taxon>Popillia</taxon>
    </lineage>
</organism>
<keyword evidence="10" id="KW-1185">Reference proteome</keyword>
<keyword evidence="4" id="KW-0970">Cilium biogenesis/degradation</keyword>
<evidence type="ECO:0000256" key="5">
    <source>
        <dbReference type="ARBA" id="ARBA00023054"/>
    </source>
</evidence>
<evidence type="ECO:0008006" key="11">
    <source>
        <dbReference type="Google" id="ProtNLM"/>
    </source>
</evidence>
<evidence type="ECO:0000256" key="4">
    <source>
        <dbReference type="ARBA" id="ARBA00022794"/>
    </source>
</evidence>
<keyword evidence="6" id="KW-0206">Cytoskeleton</keyword>
<evidence type="ECO:0000256" key="6">
    <source>
        <dbReference type="ARBA" id="ARBA00023212"/>
    </source>
</evidence>
<evidence type="ECO:0000256" key="7">
    <source>
        <dbReference type="ARBA" id="ARBA00023273"/>
    </source>
</evidence>
<feature type="coiled-coil region" evidence="8">
    <location>
        <begin position="695"/>
        <end position="722"/>
    </location>
</feature>
<gene>
    <name evidence="9" type="ORF">QE152_g38286</name>
</gene>
<name>A0AAW1I8A8_POPJA</name>
<keyword evidence="5 8" id="KW-0175">Coiled coil</keyword>
<protein>
    <recommendedName>
        <fullName evidence="11">Centrosomal protein of 290 kDa</fullName>
    </recommendedName>
</protein>
<comment type="subcellular location">
    <subcellularLocation>
        <location evidence="1">Cytoplasm</location>
        <location evidence="1">Cytoskeleton</location>
        <location evidence="1">Cilium basal body</location>
    </subcellularLocation>
    <subcellularLocation>
        <location evidence="2">Cytoplasm</location>
        <location evidence="2">Cytoskeleton</location>
        <location evidence="2">Microtubule organizing center</location>
        <location evidence="2">Centrosome</location>
    </subcellularLocation>
</comment>